<sequence length="81" mass="8636">MEEVSKFLDAQSGAVTELDGMIGFAVAVTGEDEITLIGLYESSQNARDASDTVQTIFADMAPFVASPPERSVYSGAWFPAK</sequence>
<reference evidence="1" key="1">
    <citation type="submission" date="2018-05" db="EMBL/GenBank/DDBJ databases">
        <authorList>
            <person name="Lanie J.A."/>
            <person name="Ng W.-L."/>
            <person name="Kazmierczak K.M."/>
            <person name="Andrzejewski T.M."/>
            <person name="Davidsen T.M."/>
            <person name="Wayne K.J."/>
            <person name="Tettelin H."/>
            <person name="Glass J.I."/>
            <person name="Rusch D."/>
            <person name="Podicherti R."/>
            <person name="Tsui H.-C.T."/>
            <person name="Winkler M.E."/>
        </authorList>
    </citation>
    <scope>NUCLEOTIDE SEQUENCE</scope>
</reference>
<dbReference type="AlphaFoldDB" id="A0A381RE65"/>
<dbReference type="EMBL" id="UINC01001728">
    <property type="protein sequence ID" value="SUZ87533.1"/>
    <property type="molecule type" value="Genomic_DNA"/>
</dbReference>
<gene>
    <name evidence="1" type="ORF">METZ01_LOCUS40387</name>
</gene>
<accession>A0A381RE65</accession>
<evidence type="ECO:0008006" key="2">
    <source>
        <dbReference type="Google" id="ProtNLM"/>
    </source>
</evidence>
<name>A0A381RE65_9ZZZZ</name>
<organism evidence="1">
    <name type="scientific">marine metagenome</name>
    <dbReference type="NCBI Taxonomy" id="408172"/>
    <lineage>
        <taxon>unclassified sequences</taxon>
        <taxon>metagenomes</taxon>
        <taxon>ecological metagenomes</taxon>
    </lineage>
</organism>
<proteinExistence type="predicted"/>
<protein>
    <recommendedName>
        <fullName evidence="2">ABM domain-containing protein</fullName>
    </recommendedName>
</protein>
<evidence type="ECO:0000313" key="1">
    <source>
        <dbReference type="EMBL" id="SUZ87533.1"/>
    </source>
</evidence>